<evidence type="ECO:0000259" key="7">
    <source>
        <dbReference type="PROSITE" id="PS52012"/>
    </source>
</evidence>
<dbReference type="EMBL" id="JAACJN010000043">
    <property type="protein sequence ID" value="KAF5384510.1"/>
    <property type="molecule type" value="Genomic_DNA"/>
</dbReference>
<gene>
    <name evidence="8" type="ORF">D9757_006499</name>
</gene>
<dbReference type="SMART" id="SM00747">
    <property type="entry name" value="CFEM"/>
    <property type="match status" value="1"/>
</dbReference>
<protein>
    <recommendedName>
        <fullName evidence="7">CFEM domain-containing protein</fullName>
    </recommendedName>
</protein>
<feature type="domain" description="CFEM" evidence="7">
    <location>
        <begin position="12"/>
        <end position="123"/>
    </location>
</feature>
<dbReference type="AlphaFoldDB" id="A0A8H5HK70"/>
<dbReference type="InterPro" id="IPR008427">
    <property type="entry name" value="Extracellular_membr_CFEM_dom"/>
</dbReference>
<feature type="chain" id="PRO_5034457217" description="CFEM domain-containing protein" evidence="6">
    <location>
        <begin position="21"/>
        <end position="187"/>
    </location>
</feature>
<dbReference type="PROSITE" id="PS52012">
    <property type="entry name" value="CFEM"/>
    <property type="match status" value="1"/>
</dbReference>
<accession>A0A8H5HK70</accession>
<comment type="caution">
    <text evidence="8">The sequence shown here is derived from an EMBL/GenBank/DDBJ whole genome shotgun (WGS) entry which is preliminary data.</text>
</comment>
<evidence type="ECO:0000256" key="3">
    <source>
        <dbReference type="ARBA" id="ARBA00022729"/>
    </source>
</evidence>
<reference evidence="8 9" key="1">
    <citation type="journal article" date="2020" name="ISME J.">
        <title>Uncovering the hidden diversity of litter-decomposition mechanisms in mushroom-forming fungi.</title>
        <authorList>
            <person name="Floudas D."/>
            <person name="Bentzer J."/>
            <person name="Ahren D."/>
            <person name="Johansson T."/>
            <person name="Persson P."/>
            <person name="Tunlid A."/>
        </authorList>
    </citation>
    <scope>NUCLEOTIDE SEQUENCE [LARGE SCALE GENOMIC DNA]</scope>
    <source>
        <strain evidence="8 9">CBS 406.79</strain>
    </source>
</reference>
<dbReference type="GO" id="GO:0005576">
    <property type="term" value="C:extracellular region"/>
    <property type="evidence" value="ECO:0007669"/>
    <property type="project" value="UniProtKB-SubCell"/>
</dbReference>
<sequence length="187" mass="17569">MKFTSTLISLALFTAIGVNAQSSASTTDSASPATPTLSSCALQCVSNGATAGGCSSATDLACLCTNTQAQQSISDCLTSQCPSDAAAVISLQTSECASVSGSSGNASIPASTAASSAASAAASTNGTMFGSTSGTATSSRASSTAPSSSGSSASPSATSKGNGAEKIASVGSAGFTAAGALLVAMLF</sequence>
<evidence type="ECO:0000256" key="6">
    <source>
        <dbReference type="SAM" id="SignalP"/>
    </source>
</evidence>
<evidence type="ECO:0000313" key="9">
    <source>
        <dbReference type="Proteomes" id="UP000518752"/>
    </source>
</evidence>
<feature type="compositionally biased region" description="Low complexity" evidence="5">
    <location>
        <begin position="132"/>
        <end position="159"/>
    </location>
</feature>
<evidence type="ECO:0000256" key="1">
    <source>
        <dbReference type="ARBA" id="ARBA00004613"/>
    </source>
</evidence>
<proteinExistence type="predicted"/>
<feature type="signal peptide" evidence="6">
    <location>
        <begin position="1"/>
        <end position="20"/>
    </location>
</feature>
<name>A0A8H5HK70_9AGAR</name>
<feature type="region of interest" description="Disordered" evidence="5">
    <location>
        <begin position="132"/>
        <end position="163"/>
    </location>
</feature>
<dbReference type="OrthoDB" id="4505683at2759"/>
<evidence type="ECO:0000256" key="2">
    <source>
        <dbReference type="ARBA" id="ARBA00022525"/>
    </source>
</evidence>
<evidence type="ECO:0000256" key="4">
    <source>
        <dbReference type="ARBA" id="ARBA00023157"/>
    </source>
</evidence>
<keyword evidence="2" id="KW-0964">Secreted</keyword>
<dbReference type="Pfam" id="PF05730">
    <property type="entry name" value="CFEM"/>
    <property type="match status" value="1"/>
</dbReference>
<keyword evidence="3 6" id="KW-0732">Signal</keyword>
<dbReference type="Proteomes" id="UP000518752">
    <property type="component" value="Unassembled WGS sequence"/>
</dbReference>
<organism evidence="8 9">
    <name type="scientific">Collybiopsis confluens</name>
    <dbReference type="NCBI Taxonomy" id="2823264"/>
    <lineage>
        <taxon>Eukaryota</taxon>
        <taxon>Fungi</taxon>
        <taxon>Dikarya</taxon>
        <taxon>Basidiomycota</taxon>
        <taxon>Agaricomycotina</taxon>
        <taxon>Agaricomycetes</taxon>
        <taxon>Agaricomycetidae</taxon>
        <taxon>Agaricales</taxon>
        <taxon>Marasmiineae</taxon>
        <taxon>Omphalotaceae</taxon>
        <taxon>Collybiopsis</taxon>
    </lineage>
</organism>
<comment type="subcellular location">
    <subcellularLocation>
        <location evidence="1">Secreted</location>
    </subcellularLocation>
</comment>
<evidence type="ECO:0000313" key="8">
    <source>
        <dbReference type="EMBL" id="KAF5384510.1"/>
    </source>
</evidence>
<keyword evidence="4" id="KW-1015">Disulfide bond</keyword>
<keyword evidence="9" id="KW-1185">Reference proteome</keyword>
<evidence type="ECO:0000256" key="5">
    <source>
        <dbReference type="SAM" id="MobiDB-lite"/>
    </source>
</evidence>